<gene>
    <name evidence="1" type="ORF">SOIL9_70570</name>
</gene>
<protein>
    <submittedName>
        <fullName evidence="1">Uncharacterized protein</fullName>
    </submittedName>
</protein>
<accession>A0A6P2DKB9</accession>
<reference evidence="1 2" key="1">
    <citation type="submission" date="2019-05" db="EMBL/GenBank/DDBJ databases">
        <authorList>
            <consortium name="Science for Life Laboratories"/>
        </authorList>
    </citation>
    <scope>NUCLEOTIDE SEQUENCE [LARGE SCALE GENOMIC DNA]</scope>
    <source>
        <strain evidence="1">Soil9</strain>
    </source>
</reference>
<dbReference type="KEGG" id="gms:SOIL9_70570"/>
<proteinExistence type="predicted"/>
<sequence>MPKRNRDVKGEHCAGCRGYRLHTIRTVRDGTGKVTRDLVCSVCEGVTRVGISCTKCQDCRFHVEYTRHRAGGTVRVKSCRTCGHRIRTREIVEAG</sequence>
<dbReference type="AlphaFoldDB" id="A0A6P2DKB9"/>
<name>A0A6P2DKB9_9BACT</name>
<evidence type="ECO:0000313" key="2">
    <source>
        <dbReference type="Proteomes" id="UP000464178"/>
    </source>
</evidence>
<keyword evidence="2" id="KW-1185">Reference proteome</keyword>
<dbReference type="Proteomes" id="UP000464178">
    <property type="component" value="Chromosome"/>
</dbReference>
<evidence type="ECO:0000313" key="1">
    <source>
        <dbReference type="EMBL" id="VTS03815.1"/>
    </source>
</evidence>
<dbReference type="RefSeq" id="WP_162673147.1">
    <property type="nucleotide sequence ID" value="NZ_LR593886.1"/>
</dbReference>
<dbReference type="EMBL" id="LR593886">
    <property type="protein sequence ID" value="VTS03815.1"/>
    <property type="molecule type" value="Genomic_DNA"/>
</dbReference>
<organism evidence="1 2">
    <name type="scientific">Gemmata massiliana</name>
    <dbReference type="NCBI Taxonomy" id="1210884"/>
    <lineage>
        <taxon>Bacteria</taxon>
        <taxon>Pseudomonadati</taxon>
        <taxon>Planctomycetota</taxon>
        <taxon>Planctomycetia</taxon>
        <taxon>Gemmatales</taxon>
        <taxon>Gemmataceae</taxon>
        <taxon>Gemmata</taxon>
    </lineage>
</organism>